<dbReference type="Gene3D" id="2.20.100.10">
    <property type="entry name" value="Thrombospondin type-1 (TSP1) repeat"/>
    <property type="match status" value="1"/>
</dbReference>
<dbReference type="InterPro" id="IPR000884">
    <property type="entry name" value="TSP1_rpt"/>
</dbReference>
<keyword evidence="4" id="KW-1185">Reference proteome</keyword>
<evidence type="ECO:0000256" key="1">
    <source>
        <dbReference type="SAM" id="SignalP"/>
    </source>
</evidence>
<dbReference type="AlphaFoldDB" id="A0A210Q9T2"/>
<feature type="chain" id="PRO_5012216759" evidence="1">
    <location>
        <begin position="21"/>
        <end position="478"/>
    </location>
</feature>
<dbReference type="OrthoDB" id="6071153at2759"/>
<feature type="signal peptide" evidence="1">
    <location>
        <begin position="1"/>
        <end position="20"/>
    </location>
</feature>
<dbReference type="InterPro" id="IPR036056">
    <property type="entry name" value="Fibrinogen-like_C"/>
</dbReference>
<evidence type="ECO:0000313" key="3">
    <source>
        <dbReference type="EMBL" id="OWF45507.1"/>
    </source>
</evidence>
<dbReference type="InterPro" id="IPR045860">
    <property type="entry name" value="Snake_toxin-like_sf"/>
</dbReference>
<keyword evidence="1" id="KW-0732">Signal</keyword>
<sequence length="478" mass="53308">MMLLFPVAAVLFNTVFLVHGDGPQCFSCSFVSRLEFCDTYIQCAEGEKCHVQKIRTHNGHDQFTSSCVNNQSCSLDNTLPSSFGDSTAYGQVTCVECCDGDMCNNKGCGDPGPPSRESRGPYCYQCQHMADPTECERLTICNPNEVCSIDESVSFGHQYTSGCKRKTECTGEHIIFGRSLDFMPRSFRLCHTCCSDDFCNRDCQHVHEHDTTFWSNWGSWSNCTAKCAQQGIQNRARFCRNSYGDIYSQGCPGSATEDRNCSIGPCTGCAELYDSGVRTSGLYTVAPARDTLTFRVVCDMRDMKEIGGWTVLQHRQVGNVNFSRNWADYVGGFGDLQGDFWLGLEYIHMLTSRGVQLIIDMVSDAGELYRYTYEGFSVKNASTSYQLSSGNDTSVNCTRGGYGLQLNSGHPFATYDRPDVNNCSTGFTTHEPVSGWWFWSCTFFNINGKIGHPNYEWGMALDCQGITVMLNQTTMKIK</sequence>
<dbReference type="PANTHER" id="PTHR19143">
    <property type="entry name" value="FIBRINOGEN/TENASCIN/ANGIOPOEITIN"/>
    <property type="match status" value="1"/>
</dbReference>
<evidence type="ECO:0000259" key="2">
    <source>
        <dbReference type="PROSITE" id="PS51406"/>
    </source>
</evidence>
<dbReference type="PROSITE" id="PS51406">
    <property type="entry name" value="FIBRINOGEN_C_2"/>
    <property type="match status" value="1"/>
</dbReference>
<dbReference type="InterPro" id="IPR002181">
    <property type="entry name" value="Fibrinogen_a/b/g_C_dom"/>
</dbReference>
<dbReference type="EMBL" id="NEDP02004484">
    <property type="protein sequence ID" value="OWF45507.1"/>
    <property type="molecule type" value="Genomic_DNA"/>
</dbReference>
<reference evidence="3 4" key="1">
    <citation type="journal article" date="2017" name="Nat. Ecol. Evol.">
        <title>Scallop genome provides insights into evolution of bilaterian karyotype and development.</title>
        <authorList>
            <person name="Wang S."/>
            <person name="Zhang J."/>
            <person name="Jiao W."/>
            <person name="Li J."/>
            <person name="Xun X."/>
            <person name="Sun Y."/>
            <person name="Guo X."/>
            <person name="Huan P."/>
            <person name="Dong B."/>
            <person name="Zhang L."/>
            <person name="Hu X."/>
            <person name="Sun X."/>
            <person name="Wang J."/>
            <person name="Zhao C."/>
            <person name="Wang Y."/>
            <person name="Wang D."/>
            <person name="Huang X."/>
            <person name="Wang R."/>
            <person name="Lv J."/>
            <person name="Li Y."/>
            <person name="Zhang Z."/>
            <person name="Liu B."/>
            <person name="Lu W."/>
            <person name="Hui Y."/>
            <person name="Liang J."/>
            <person name="Zhou Z."/>
            <person name="Hou R."/>
            <person name="Li X."/>
            <person name="Liu Y."/>
            <person name="Li H."/>
            <person name="Ning X."/>
            <person name="Lin Y."/>
            <person name="Zhao L."/>
            <person name="Xing Q."/>
            <person name="Dou J."/>
            <person name="Li Y."/>
            <person name="Mao J."/>
            <person name="Guo H."/>
            <person name="Dou H."/>
            <person name="Li T."/>
            <person name="Mu C."/>
            <person name="Jiang W."/>
            <person name="Fu Q."/>
            <person name="Fu X."/>
            <person name="Miao Y."/>
            <person name="Liu J."/>
            <person name="Yu Q."/>
            <person name="Li R."/>
            <person name="Liao H."/>
            <person name="Li X."/>
            <person name="Kong Y."/>
            <person name="Jiang Z."/>
            <person name="Chourrout D."/>
            <person name="Li R."/>
            <person name="Bao Z."/>
        </authorList>
    </citation>
    <scope>NUCLEOTIDE SEQUENCE [LARGE SCALE GENOMIC DNA]</scope>
    <source>
        <strain evidence="3 4">PY_sf001</strain>
    </source>
</reference>
<name>A0A210Q9T2_MIZYE</name>
<dbReference type="InterPro" id="IPR036383">
    <property type="entry name" value="TSP1_rpt_sf"/>
</dbReference>
<dbReference type="SMART" id="SM00209">
    <property type="entry name" value="TSP1"/>
    <property type="match status" value="1"/>
</dbReference>
<organism evidence="3 4">
    <name type="scientific">Mizuhopecten yessoensis</name>
    <name type="common">Japanese scallop</name>
    <name type="synonym">Patinopecten yessoensis</name>
    <dbReference type="NCBI Taxonomy" id="6573"/>
    <lineage>
        <taxon>Eukaryota</taxon>
        <taxon>Metazoa</taxon>
        <taxon>Spiralia</taxon>
        <taxon>Lophotrochozoa</taxon>
        <taxon>Mollusca</taxon>
        <taxon>Bivalvia</taxon>
        <taxon>Autobranchia</taxon>
        <taxon>Pteriomorphia</taxon>
        <taxon>Pectinida</taxon>
        <taxon>Pectinoidea</taxon>
        <taxon>Pectinidae</taxon>
        <taxon>Mizuhopecten</taxon>
    </lineage>
</organism>
<dbReference type="SUPFAM" id="SSF57302">
    <property type="entry name" value="Snake toxin-like"/>
    <property type="match status" value="1"/>
</dbReference>
<dbReference type="PROSITE" id="PS50092">
    <property type="entry name" value="TSP1"/>
    <property type="match status" value="1"/>
</dbReference>
<dbReference type="STRING" id="6573.A0A210Q9T2"/>
<gene>
    <name evidence="3" type="ORF">KP79_PYT01568</name>
</gene>
<dbReference type="SUPFAM" id="SSF56496">
    <property type="entry name" value="Fibrinogen C-terminal domain-like"/>
    <property type="match status" value="1"/>
</dbReference>
<feature type="domain" description="Fibrinogen C-terminal" evidence="2">
    <location>
        <begin position="260"/>
        <end position="478"/>
    </location>
</feature>
<proteinExistence type="predicted"/>
<protein>
    <submittedName>
        <fullName evidence="3">Fibroleukin</fullName>
    </submittedName>
</protein>
<dbReference type="SMART" id="SM00186">
    <property type="entry name" value="FBG"/>
    <property type="match status" value="1"/>
</dbReference>
<dbReference type="GO" id="GO:0005615">
    <property type="term" value="C:extracellular space"/>
    <property type="evidence" value="ECO:0007669"/>
    <property type="project" value="TreeGrafter"/>
</dbReference>
<dbReference type="Proteomes" id="UP000242188">
    <property type="component" value="Unassembled WGS sequence"/>
</dbReference>
<dbReference type="SUPFAM" id="SSF82895">
    <property type="entry name" value="TSP-1 type 1 repeat"/>
    <property type="match status" value="1"/>
</dbReference>
<comment type="caution">
    <text evidence="3">The sequence shown here is derived from an EMBL/GenBank/DDBJ whole genome shotgun (WGS) entry which is preliminary data.</text>
</comment>
<accession>A0A210Q9T2</accession>
<evidence type="ECO:0000313" key="4">
    <source>
        <dbReference type="Proteomes" id="UP000242188"/>
    </source>
</evidence>
<dbReference type="InterPro" id="IPR050373">
    <property type="entry name" value="Fibrinogen_C-term_domain"/>
</dbReference>
<dbReference type="Pfam" id="PF00147">
    <property type="entry name" value="Fibrinogen_C"/>
    <property type="match status" value="1"/>
</dbReference>
<dbReference type="Gene3D" id="3.90.215.10">
    <property type="entry name" value="Gamma Fibrinogen, chain A, domain 1"/>
    <property type="match status" value="1"/>
</dbReference>
<dbReference type="InterPro" id="IPR014716">
    <property type="entry name" value="Fibrinogen_a/b/g_C_1"/>
</dbReference>